<dbReference type="Gene3D" id="3.30.465.10">
    <property type="match status" value="1"/>
</dbReference>
<dbReference type="InterPro" id="IPR016169">
    <property type="entry name" value="FAD-bd_PCMH_sub2"/>
</dbReference>
<dbReference type="SUPFAM" id="SSF56176">
    <property type="entry name" value="FAD-binding/transporter-associated domain-like"/>
    <property type="match status" value="1"/>
</dbReference>
<dbReference type="InterPro" id="IPR016166">
    <property type="entry name" value="FAD-bd_PCMH"/>
</dbReference>
<evidence type="ECO:0000259" key="1">
    <source>
        <dbReference type="PROSITE" id="PS51387"/>
    </source>
</evidence>
<dbReference type="OrthoDB" id="4500163at2759"/>
<dbReference type="PANTHER" id="PTHR43762:SF1">
    <property type="entry name" value="D-ARABINONO-1,4-LACTONE OXIDASE"/>
    <property type="match status" value="1"/>
</dbReference>
<keyword evidence="3" id="KW-1185">Reference proteome</keyword>
<evidence type="ECO:0000313" key="2">
    <source>
        <dbReference type="EMBL" id="TFJ83652.1"/>
    </source>
</evidence>
<proteinExistence type="predicted"/>
<reference evidence="2 3" key="1">
    <citation type="submission" date="2019-01" db="EMBL/GenBank/DDBJ databases">
        <title>Nuclear Genome Assembly of the Microalgal Biofuel strain Nannochloropsis salina CCMP1776.</title>
        <authorList>
            <person name="Hovde B."/>
        </authorList>
    </citation>
    <scope>NUCLEOTIDE SEQUENCE [LARGE SCALE GENOMIC DNA]</scope>
    <source>
        <strain evidence="2 3">CCMP1776</strain>
    </source>
</reference>
<dbReference type="AlphaFoldDB" id="A0A4D9CWM1"/>
<organism evidence="2 3">
    <name type="scientific">Nannochloropsis salina CCMP1776</name>
    <dbReference type="NCBI Taxonomy" id="1027361"/>
    <lineage>
        <taxon>Eukaryota</taxon>
        <taxon>Sar</taxon>
        <taxon>Stramenopiles</taxon>
        <taxon>Ochrophyta</taxon>
        <taxon>Eustigmatophyceae</taxon>
        <taxon>Eustigmatales</taxon>
        <taxon>Monodopsidaceae</taxon>
        <taxon>Microchloropsis</taxon>
        <taxon>Microchloropsis salina</taxon>
    </lineage>
</organism>
<comment type="caution">
    <text evidence="2">The sequence shown here is derived from an EMBL/GenBank/DDBJ whole genome shotgun (WGS) entry which is preliminary data.</text>
</comment>
<dbReference type="GO" id="GO:0016899">
    <property type="term" value="F:oxidoreductase activity, acting on the CH-OH group of donors, oxygen as acceptor"/>
    <property type="evidence" value="ECO:0007669"/>
    <property type="project" value="InterPro"/>
</dbReference>
<gene>
    <name evidence="2" type="ORF">NSK_004756</name>
</gene>
<name>A0A4D9CWM1_9STRA</name>
<dbReference type="PROSITE" id="PS51387">
    <property type="entry name" value="FAD_PCMH"/>
    <property type="match status" value="1"/>
</dbReference>
<protein>
    <recommendedName>
        <fullName evidence="1">FAD-binding PCMH-type domain-containing protein</fullName>
    </recommendedName>
</protein>
<dbReference type="PANTHER" id="PTHR43762">
    <property type="entry name" value="L-GULONOLACTONE OXIDASE"/>
    <property type="match status" value="1"/>
</dbReference>
<sequence length="421" mass="46150">MNQILALKEDSSGRQIAVVQGGVTLIQVHTWLADHEIELSFAAEIGDATVGSLTSSISKDSGVGDPALTGSLYKSIVGVTYVDHRGDIVKLSDAQNATALAHFKSSEGLLGVVVIVELLVRPAKLLTFTNMVMPTAEILEAFANMTFQVSPTSNYWILLHPDNSLVQTRVLAPPGAVETDEVTLGVIVNATRASFAKGLIAVPLTEKSTRKPPMQWTTYKHKMVNHYGPLPTPLGNATLGPRLDFTWFEYPQARFQEIVEAYMEFWSAFKKSNNGFEPAAAATYFVRRILEKPHGWFSQTGEGFEKPGFSFTLDPIFHDPNDSQWEMFLRESVGFARKHGGRMAVTQTRFVTREDYVSAPGNVALDEAPNARFTSAYFAQFSKAKTADSKPHTTKCIPKNVSLPRAAVTTAATVNANKADY</sequence>
<dbReference type="GO" id="GO:0071949">
    <property type="term" value="F:FAD binding"/>
    <property type="evidence" value="ECO:0007669"/>
    <property type="project" value="InterPro"/>
</dbReference>
<dbReference type="EMBL" id="SDOX01000021">
    <property type="protein sequence ID" value="TFJ83652.1"/>
    <property type="molecule type" value="Genomic_DNA"/>
</dbReference>
<feature type="domain" description="FAD-binding PCMH-type" evidence="1">
    <location>
        <begin position="1"/>
        <end position="123"/>
    </location>
</feature>
<dbReference type="InterPro" id="IPR010031">
    <property type="entry name" value="FAD_lactone_oxidase-like"/>
</dbReference>
<dbReference type="InterPro" id="IPR006094">
    <property type="entry name" value="Oxid_FAD_bind_N"/>
</dbReference>
<evidence type="ECO:0000313" key="3">
    <source>
        <dbReference type="Proteomes" id="UP000355283"/>
    </source>
</evidence>
<accession>A0A4D9CWM1</accession>
<dbReference type="InterPro" id="IPR036318">
    <property type="entry name" value="FAD-bd_PCMH-like_sf"/>
</dbReference>
<dbReference type="Proteomes" id="UP000355283">
    <property type="component" value="Unassembled WGS sequence"/>
</dbReference>
<dbReference type="Pfam" id="PF01565">
    <property type="entry name" value="FAD_binding_4"/>
    <property type="match status" value="1"/>
</dbReference>